<dbReference type="PANTHER" id="PTHR36529">
    <property type="entry name" value="SLL1095 PROTEIN"/>
    <property type="match status" value="1"/>
</dbReference>
<dbReference type="Pfam" id="PF09837">
    <property type="entry name" value="DUF2064"/>
    <property type="match status" value="1"/>
</dbReference>
<dbReference type="Gene3D" id="3.90.550.10">
    <property type="entry name" value="Spore Coat Polysaccharide Biosynthesis Protein SpsA, Chain A"/>
    <property type="match status" value="1"/>
</dbReference>
<dbReference type="AlphaFoldDB" id="E1YE51"/>
<dbReference type="SUPFAM" id="SSF53448">
    <property type="entry name" value="Nucleotide-diphospho-sugar transferases"/>
    <property type="match status" value="1"/>
</dbReference>
<dbReference type="PANTHER" id="PTHR36529:SF1">
    <property type="entry name" value="GLYCOSYLTRANSFERASE"/>
    <property type="match status" value="1"/>
</dbReference>
<dbReference type="EMBL" id="FR695870">
    <property type="protein sequence ID" value="CBX28810.1"/>
    <property type="molecule type" value="Genomic_DNA"/>
</dbReference>
<reference evidence="1" key="1">
    <citation type="journal article" date="2011" name="Environ. Microbiol.">
        <title>Genomic insights into the metabolic potential of the polycyclic aromatic hydrocarbon degrading sulfate-reducing Deltaproteobacterium N47.</title>
        <authorList>
            <person name="Bergmann F."/>
            <person name="Selesi D."/>
            <person name="Weinmaier T."/>
            <person name="Tischler P."/>
            <person name="Rattei T."/>
            <person name="Meckenstock R.U."/>
        </authorList>
    </citation>
    <scope>NUCLEOTIDE SEQUENCE</scope>
</reference>
<sequence length="238" mass="26321">MTIPPCKALQGYKMNKELLVLFAKEPVCGQVKTRLGKDTGMKAASSLYDLLLRHIIKNVAFLKDYKDYDVIIYKTPGSSKVYFEKIADGIIVKDQPEGDLGKKMYAAFNQGFANDYERICIAGTDCPGISHADILKAFKLLKTGKLVLGPSDDGGYYLIGLSGSYPQLFENIAWSTKDVLSSTLKIAGSLGITCNLLSLKTDIDEMADIERYMSKYPDSKLTLAFKKVLIDFVVKVIT</sequence>
<evidence type="ECO:0008006" key="2">
    <source>
        <dbReference type="Google" id="ProtNLM"/>
    </source>
</evidence>
<protein>
    <recommendedName>
        <fullName evidence="2">Glycosyltransferase</fullName>
    </recommendedName>
</protein>
<dbReference type="InterPro" id="IPR018641">
    <property type="entry name" value="Trfase_1_rSAM/seldom-assoc"/>
</dbReference>
<dbReference type="NCBIfam" id="TIGR04282">
    <property type="entry name" value="glyco_like_cofC"/>
    <property type="match status" value="1"/>
</dbReference>
<organism evidence="1">
    <name type="scientific">uncultured Desulfobacterium sp</name>
    <dbReference type="NCBI Taxonomy" id="201089"/>
    <lineage>
        <taxon>Bacteria</taxon>
        <taxon>Pseudomonadati</taxon>
        <taxon>Thermodesulfobacteriota</taxon>
        <taxon>Desulfobacteria</taxon>
        <taxon>Desulfobacterales</taxon>
        <taxon>Desulfobacteriaceae</taxon>
        <taxon>Desulfobacterium</taxon>
        <taxon>environmental samples</taxon>
    </lineage>
</organism>
<proteinExistence type="predicted"/>
<accession>E1YE51</accession>
<name>E1YE51_9BACT</name>
<gene>
    <name evidence="1" type="ORF">N47_B19560</name>
</gene>
<dbReference type="InterPro" id="IPR029044">
    <property type="entry name" value="Nucleotide-diphossugar_trans"/>
</dbReference>
<evidence type="ECO:0000313" key="1">
    <source>
        <dbReference type="EMBL" id="CBX28810.1"/>
    </source>
</evidence>